<dbReference type="InterPro" id="IPR002919">
    <property type="entry name" value="TIL_dom"/>
</dbReference>
<dbReference type="Gene3D" id="2.10.25.10">
    <property type="entry name" value="Laminin"/>
    <property type="match status" value="1"/>
</dbReference>
<evidence type="ECO:0000256" key="1">
    <source>
        <dbReference type="SAM" id="SignalP"/>
    </source>
</evidence>
<accession>A0A811VH37</accession>
<feature type="domain" description="TIL" evidence="2">
    <location>
        <begin position="33"/>
        <end position="81"/>
    </location>
</feature>
<keyword evidence="1" id="KW-0732">Signal</keyword>
<reference evidence="3" key="1">
    <citation type="submission" date="2020-11" db="EMBL/GenBank/DDBJ databases">
        <authorList>
            <person name="Whitehead M."/>
        </authorList>
    </citation>
    <scope>NUCLEOTIDE SEQUENCE</scope>
    <source>
        <strain evidence="3">EGII</strain>
    </source>
</reference>
<dbReference type="SUPFAM" id="SSF57567">
    <property type="entry name" value="Serine protease inhibitors"/>
    <property type="match status" value="1"/>
</dbReference>
<dbReference type="InterPro" id="IPR036084">
    <property type="entry name" value="Ser_inhib-like_sf"/>
</dbReference>
<keyword evidence="4" id="KW-1185">Reference proteome</keyword>
<sequence>MGNKIRLIALIALLYFDVMTMARPQDSISSSDCGPNATFLTCGLPCQPKCSDNPLLGVLCAAQCVVGCQCDFGYVKNDAGSLVNL</sequence>
<dbReference type="CDD" id="cd19941">
    <property type="entry name" value="TIL"/>
    <property type="match status" value="1"/>
</dbReference>
<comment type="caution">
    <text evidence="3">The sequence shown here is derived from an EMBL/GenBank/DDBJ whole genome shotgun (WGS) entry which is preliminary data.</text>
</comment>
<name>A0A811VH37_CERCA</name>
<organism evidence="3 4">
    <name type="scientific">Ceratitis capitata</name>
    <name type="common">Mediterranean fruit fly</name>
    <name type="synonym">Tephritis capitata</name>
    <dbReference type="NCBI Taxonomy" id="7213"/>
    <lineage>
        <taxon>Eukaryota</taxon>
        <taxon>Metazoa</taxon>
        <taxon>Ecdysozoa</taxon>
        <taxon>Arthropoda</taxon>
        <taxon>Hexapoda</taxon>
        <taxon>Insecta</taxon>
        <taxon>Pterygota</taxon>
        <taxon>Neoptera</taxon>
        <taxon>Endopterygota</taxon>
        <taxon>Diptera</taxon>
        <taxon>Brachycera</taxon>
        <taxon>Muscomorpha</taxon>
        <taxon>Tephritoidea</taxon>
        <taxon>Tephritidae</taxon>
        <taxon>Ceratitis</taxon>
        <taxon>Ceratitis</taxon>
    </lineage>
</organism>
<feature type="chain" id="PRO_5032858958" evidence="1">
    <location>
        <begin position="23"/>
        <end position="85"/>
    </location>
</feature>
<feature type="signal peptide" evidence="1">
    <location>
        <begin position="1"/>
        <end position="22"/>
    </location>
</feature>
<proteinExistence type="predicted"/>
<protein>
    <submittedName>
        <fullName evidence="3">(Mediterranean fruit fly) hypothetical protein</fullName>
    </submittedName>
</protein>
<evidence type="ECO:0000313" key="4">
    <source>
        <dbReference type="Proteomes" id="UP000606786"/>
    </source>
</evidence>
<evidence type="ECO:0000313" key="3">
    <source>
        <dbReference type="EMBL" id="CAD7014557.1"/>
    </source>
</evidence>
<dbReference type="Pfam" id="PF01826">
    <property type="entry name" value="TIL"/>
    <property type="match status" value="1"/>
</dbReference>
<gene>
    <name evidence="3" type="ORF">CCAP1982_LOCUS22556</name>
</gene>
<evidence type="ECO:0000259" key="2">
    <source>
        <dbReference type="Pfam" id="PF01826"/>
    </source>
</evidence>
<dbReference type="AlphaFoldDB" id="A0A811VH37"/>
<dbReference type="OrthoDB" id="6236007at2759"/>
<dbReference type="Proteomes" id="UP000606786">
    <property type="component" value="Unassembled WGS sequence"/>
</dbReference>
<dbReference type="EMBL" id="CAJHJT010000056">
    <property type="protein sequence ID" value="CAD7014557.1"/>
    <property type="molecule type" value="Genomic_DNA"/>
</dbReference>